<keyword evidence="7" id="KW-0378">Hydrolase</keyword>
<dbReference type="GO" id="GO:0005524">
    <property type="term" value="F:ATP binding"/>
    <property type="evidence" value="ECO:0007669"/>
    <property type="project" value="UniProtKB-UniRule"/>
</dbReference>
<dbReference type="FunFam" id="3.40.50.300:FF:001025">
    <property type="entry name" value="ATPase family, AAA domain-containing 2B"/>
    <property type="match status" value="1"/>
</dbReference>
<dbReference type="PANTHER" id="PTHR23077:SF144">
    <property type="entry name" value="PROTEASOME-ASSOCIATED ATPASE"/>
    <property type="match status" value="1"/>
</dbReference>
<dbReference type="InterPro" id="IPR022482">
    <property type="entry name" value="Proteasome_ATPase"/>
</dbReference>
<evidence type="ECO:0000256" key="1">
    <source>
        <dbReference type="ARBA" id="ARBA00022741"/>
    </source>
</evidence>
<dbReference type="RefSeq" id="WP_034526912.1">
    <property type="nucleotide sequence ID" value="NZ_JGZP01000007.1"/>
</dbReference>
<dbReference type="InterPro" id="IPR050168">
    <property type="entry name" value="AAA_ATPase_domain"/>
</dbReference>
<dbReference type="InterPro" id="IPR003593">
    <property type="entry name" value="AAA+_ATPase"/>
</dbReference>
<evidence type="ECO:0000256" key="5">
    <source>
        <dbReference type="RuleBase" id="RU003651"/>
    </source>
</evidence>
<dbReference type="SUPFAM" id="SSF52540">
    <property type="entry name" value="P-loop containing nucleoside triphosphate hydrolases"/>
    <property type="match status" value="1"/>
</dbReference>
<comment type="caution">
    <text evidence="7">The sequence shown here is derived from an EMBL/GenBank/DDBJ whole genome shotgun (WGS) entry which is preliminary data.</text>
</comment>
<evidence type="ECO:0000259" key="6">
    <source>
        <dbReference type="SMART" id="SM00382"/>
    </source>
</evidence>
<dbReference type="Pfam" id="PF00004">
    <property type="entry name" value="AAA"/>
    <property type="match status" value="1"/>
</dbReference>
<proteinExistence type="inferred from homology"/>
<dbReference type="InterPro" id="IPR027417">
    <property type="entry name" value="P-loop_NTPase"/>
</dbReference>
<keyword evidence="3" id="KW-0175">Coiled coil</keyword>
<dbReference type="Pfam" id="PF17758">
    <property type="entry name" value="Prot_ATP_ID_OB_N"/>
    <property type="match status" value="1"/>
</dbReference>
<dbReference type="SMART" id="SM00382">
    <property type="entry name" value="AAA"/>
    <property type="match status" value="1"/>
</dbReference>
<dbReference type="InterPro" id="IPR003959">
    <property type="entry name" value="ATPase_AAA_core"/>
</dbReference>
<dbReference type="GO" id="GO:0000502">
    <property type="term" value="C:proteasome complex"/>
    <property type="evidence" value="ECO:0007669"/>
    <property type="project" value="InterPro"/>
</dbReference>
<name>A0A087DTB9_9BIFI</name>
<dbReference type="PROSITE" id="PS00674">
    <property type="entry name" value="AAA"/>
    <property type="match status" value="1"/>
</dbReference>
<feature type="domain" description="AAA+ ATPase" evidence="6">
    <location>
        <begin position="226"/>
        <end position="378"/>
    </location>
</feature>
<accession>A0A087DTB9</accession>
<comment type="similarity">
    <text evidence="4 5">Belongs to the AAA ATPase family.</text>
</comment>
<gene>
    <name evidence="4" type="primary">arc</name>
    <name evidence="7" type="ORF">BSTEL_1294</name>
</gene>
<dbReference type="EMBL" id="JGZP01000007">
    <property type="protein sequence ID" value="KFI98769.1"/>
    <property type="molecule type" value="Genomic_DNA"/>
</dbReference>
<dbReference type="InterPro" id="IPR032501">
    <property type="entry name" value="Prot_ATP_ID_OB_2nd"/>
</dbReference>
<keyword evidence="8" id="KW-1185">Reference proteome</keyword>
<comment type="subunit">
    <text evidence="4">Homohexamer. Assembles into a hexameric ring structure.</text>
</comment>
<dbReference type="eggNOG" id="COG1222">
    <property type="taxonomic scope" value="Bacteria"/>
</dbReference>
<protein>
    <recommendedName>
        <fullName evidence="4">AAA ATPase forming ring-shaped complexes</fullName>
        <shortName evidence="4">ARC</shortName>
    </recommendedName>
</protein>
<dbReference type="AlphaFoldDB" id="A0A087DTB9"/>
<dbReference type="NCBIfam" id="TIGR03689">
    <property type="entry name" value="pup_AAA"/>
    <property type="match status" value="1"/>
</dbReference>
<evidence type="ECO:0000313" key="7">
    <source>
        <dbReference type="EMBL" id="KFI98769.1"/>
    </source>
</evidence>
<dbReference type="Proteomes" id="UP000029004">
    <property type="component" value="Unassembled WGS sequence"/>
</dbReference>
<dbReference type="Gene3D" id="2.40.50.140">
    <property type="entry name" value="Nucleic acid-binding proteins"/>
    <property type="match status" value="2"/>
</dbReference>
<evidence type="ECO:0000256" key="3">
    <source>
        <dbReference type="ARBA" id="ARBA00023054"/>
    </source>
</evidence>
<evidence type="ECO:0000256" key="2">
    <source>
        <dbReference type="ARBA" id="ARBA00022840"/>
    </source>
</evidence>
<dbReference type="HAMAP" id="MF_02112">
    <property type="entry name" value="ARC_ATPase"/>
    <property type="match status" value="1"/>
</dbReference>
<dbReference type="Pfam" id="PF16450">
    <property type="entry name" value="Prot_ATP_ID_OB_C"/>
    <property type="match status" value="1"/>
</dbReference>
<dbReference type="GO" id="GO:0010498">
    <property type="term" value="P:proteasomal protein catabolic process"/>
    <property type="evidence" value="ECO:0007669"/>
    <property type="project" value="InterPro"/>
</dbReference>
<dbReference type="PANTHER" id="PTHR23077">
    <property type="entry name" value="AAA-FAMILY ATPASE"/>
    <property type="match status" value="1"/>
</dbReference>
<reference evidence="7 8" key="1">
    <citation type="submission" date="2014-03" db="EMBL/GenBank/DDBJ databases">
        <title>Genomics of Bifidobacteria.</title>
        <authorList>
            <person name="Ventura M."/>
            <person name="Milani C."/>
            <person name="Lugli G.A."/>
        </authorList>
    </citation>
    <scope>NUCLEOTIDE SEQUENCE [LARGE SCALE GENOMIC DNA]</scope>
    <source>
        <strain evidence="7 8">DSM 23968</strain>
    </source>
</reference>
<dbReference type="OrthoDB" id="9809379at2"/>
<dbReference type="InterPro" id="IPR003960">
    <property type="entry name" value="ATPase_AAA_CS"/>
</dbReference>
<evidence type="ECO:0000256" key="4">
    <source>
        <dbReference type="HAMAP-Rule" id="MF_02112"/>
    </source>
</evidence>
<dbReference type="InterPro" id="IPR012340">
    <property type="entry name" value="NA-bd_OB-fold"/>
</dbReference>
<keyword evidence="2 4" id="KW-0067">ATP-binding</keyword>
<dbReference type="GO" id="GO:0016887">
    <property type="term" value="F:ATP hydrolysis activity"/>
    <property type="evidence" value="ECO:0007669"/>
    <property type="project" value="UniProtKB-UniRule"/>
</dbReference>
<keyword evidence="1 4" id="KW-0547">Nucleotide-binding</keyword>
<organism evidence="7 8">
    <name type="scientific">Bifidobacterium stellenboschense</name>
    <dbReference type="NCBI Taxonomy" id="762211"/>
    <lineage>
        <taxon>Bacteria</taxon>
        <taxon>Bacillati</taxon>
        <taxon>Actinomycetota</taxon>
        <taxon>Actinomycetes</taxon>
        <taxon>Bifidobacteriales</taxon>
        <taxon>Bifidobacteriaceae</taxon>
        <taxon>Bifidobacterium</taxon>
    </lineage>
</organism>
<dbReference type="STRING" id="762211.BSTEL_1294"/>
<dbReference type="GO" id="GO:0019941">
    <property type="term" value="P:modification-dependent protein catabolic process"/>
    <property type="evidence" value="ECO:0007669"/>
    <property type="project" value="InterPro"/>
</dbReference>
<evidence type="ECO:0000313" key="8">
    <source>
        <dbReference type="Proteomes" id="UP000029004"/>
    </source>
</evidence>
<sequence>MSEETARELAEANDRLMARNHALAEALNRAGKELTKARSQLAQLAQPPLTFATMVKVDSSRIDDMGVQHASAEVIAGTRRMVVPVAANLNASRLAAGATVVLNEKMVLVEQRDHDVLGPVRTVTETLADGRLVVADAGGNPSVVRRASALASTAFDKGDRVVVEASGRIAVAALPKQDDADLVLEETPDVTFDDIGGLDRQIDRIRDAVQLPFQHRDLFARYDLAAPKGVLLYGPPGNGKTLIAKAVAHALAEGVDGTGTGKPGVFLSVKGPELLNKFVGESERLVRLIFQRARERAADGRPVIVFIDEMDSLLRTRGSGVSSDVETTIVPQFLAELDGVESLGNVMVIGASNRVDMIDPAVLRPGRLDVKIRIDRPDGEAAVAIVRHYLTDDLPLEHGLDADALARVLVRDIYTRSARRHLADVRDEHGTWNALFLADVTSGASLKNIVDRAKTLAVKASIERGGDVAIGVDLLARAVEDEFAETRDSLLDADPVQWSRVNGFDAGTVTAIRGVEQ</sequence>
<dbReference type="Gene3D" id="3.40.50.300">
    <property type="entry name" value="P-loop containing nucleotide triphosphate hydrolases"/>
    <property type="match status" value="1"/>
</dbReference>
<feature type="binding site" evidence="4">
    <location>
        <begin position="237"/>
        <end position="242"/>
    </location>
    <ligand>
        <name>ATP</name>
        <dbReference type="ChEBI" id="CHEBI:30616"/>
    </ligand>
</feature>
<dbReference type="InterPro" id="IPR041626">
    <property type="entry name" value="Prot_ATP_ID_OB_N"/>
</dbReference>